<comment type="caution">
    <text evidence="2">The sequence shown here is derived from an EMBL/GenBank/DDBJ whole genome shotgun (WGS) entry which is preliminary data.</text>
</comment>
<reference evidence="3" key="1">
    <citation type="journal article" date="2019" name="Int. J. Syst. Evol. Microbiol.">
        <title>The Global Catalogue of Microorganisms (GCM) 10K type strain sequencing project: providing services to taxonomists for standard genome sequencing and annotation.</title>
        <authorList>
            <consortium name="The Broad Institute Genomics Platform"/>
            <consortium name="The Broad Institute Genome Sequencing Center for Infectious Disease"/>
            <person name="Wu L."/>
            <person name="Ma J."/>
        </authorList>
    </citation>
    <scope>NUCLEOTIDE SEQUENCE [LARGE SCALE GENOMIC DNA]</scope>
    <source>
        <strain evidence="3">KCTC 42498</strain>
    </source>
</reference>
<feature type="chain" id="PRO_5045969287" evidence="1">
    <location>
        <begin position="24"/>
        <end position="320"/>
    </location>
</feature>
<dbReference type="InterPro" id="IPR019861">
    <property type="entry name" value="PorP/SprF_Bacteroidetes"/>
</dbReference>
<keyword evidence="1" id="KW-0732">Signal</keyword>
<organism evidence="2 3">
    <name type="scientific">Pontibacter locisalis</name>
    <dbReference type="NCBI Taxonomy" id="1719035"/>
    <lineage>
        <taxon>Bacteria</taxon>
        <taxon>Pseudomonadati</taxon>
        <taxon>Bacteroidota</taxon>
        <taxon>Cytophagia</taxon>
        <taxon>Cytophagales</taxon>
        <taxon>Hymenobacteraceae</taxon>
        <taxon>Pontibacter</taxon>
    </lineage>
</organism>
<evidence type="ECO:0000313" key="2">
    <source>
        <dbReference type="EMBL" id="MFD2514100.1"/>
    </source>
</evidence>
<accession>A0ABW5IQ08</accession>
<keyword evidence="3" id="KW-1185">Reference proteome</keyword>
<evidence type="ECO:0000313" key="3">
    <source>
        <dbReference type="Proteomes" id="UP001597544"/>
    </source>
</evidence>
<dbReference type="EMBL" id="JBHULU010000012">
    <property type="protein sequence ID" value="MFD2514100.1"/>
    <property type="molecule type" value="Genomic_DNA"/>
</dbReference>
<gene>
    <name evidence="2" type="ORF">ACFSRY_09505</name>
</gene>
<sequence>MKTNKWSIIIVVLGVVISHFATAQQAPQYTQYIFNELVINPAYAGNKGILNLNATYRNQWSGLEGAPTTQFLSVDGPTGKSNMGWAGYIVHDEIGAQSQTGVYGSASVGIDMSNTAKLSFGLSLGAVQYTIDGTKLTTGSETPDVAVPQGRESKVLPDAKIGAFLHTDRFFAGLTAASLIPFDSDNMFIATPRRHYFLSTGYTFDLNSNLRLKPSVLFKEDFDSPTNIDLNSFLVYNDRFWFGVSYRTSAPMFTDVETENLKKRNALAILAQVYATPRFRVGYSYDISLGKMKNYSTHEISIGYSFFKSENGRILNPRNL</sequence>
<evidence type="ECO:0000256" key="1">
    <source>
        <dbReference type="SAM" id="SignalP"/>
    </source>
</evidence>
<name>A0ABW5IQ08_9BACT</name>
<dbReference type="Pfam" id="PF11751">
    <property type="entry name" value="PorP_SprF"/>
    <property type="match status" value="1"/>
</dbReference>
<protein>
    <submittedName>
        <fullName evidence="2">Type IX secretion system membrane protein PorP/SprF</fullName>
    </submittedName>
</protein>
<proteinExistence type="predicted"/>
<feature type="signal peptide" evidence="1">
    <location>
        <begin position="1"/>
        <end position="23"/>
    </location>
</feature>
<dbReference type="Proteomes" id="UP001597544">
    <property type="component" value="Unassembled WGS sequence"/>
</dbReference>
<dbReference type="RefSeq" id="WP_377505975.1">
    <property type="nucleotide sequence ID" value="NZ_JBHULU010000012.1"/>
</dbReference>
<dbReference type="NCBIfam" id="TIGR03519">
    <property type="entry name" value="T9SS_PorP_fam"/>
    <property type="match status" value="1"/>
</dbReference>